<keyword evidence="1" id="KW-0472">Membrane</keyword>
<keyword evidence="1" id="KW-0812">Transmembrane</keyword>
<feature type="transmembrane region" description="Helical" evidence="1">
    <location>
        <begin position="264"/>
        <end position="285"/>
    </location>
</feature>
<feature type="transmembrane region" description="Helical" evidence="1">
    <location>
        <begin position="121"/>
        <end position="144"/>
    </location>
</feature>
<feature type="transmembrane region" description="Helical" evidence="1">
    <location>
        <begin position="330"/>
        <end position="350"/>
    </location>
</feature>
<feature type="transmembrane region" description="Helical" evidence="1">
    <location>
        <begin position="6"/>
        <end position="25"/>
    </location>
</feature>
<proteinExistence type="predicted"/>
<dbReference type="Proteomes" id="UP000002215">
    <property type="component" value="Chromosome"/>
</dbReference>
<evidence type="ECO:0000256" key="1">
    <source>
        <dbReference type="SAM" id="Phobius"/>
    </source>
</evidence>
<dbReference type="EMBL" id="CP001699">
    <property type="protein sequence ID" value="ACU63079.1"/>
    <property type="molecule type" value="Genomic_DNA"/>
</dbReference>
<feature type="transmembrane region" description="Helical" evidence="1">
    <location>
        <begin position="83"/>
        <end position="100"/>
    </location>
</feature>
<accession>A0A979GY96</accession>
<feature type="transmembrane region" description="Helical" evidence="1">
    <location>
        <begin position="225"/>
        <end position="243"/>
    </location>
</feature>
<reference evidence="2 3" key="2">
    <citation type="journal article" date="2010" name="Stand. Genomic Sci.">
        <title>Complete genome sequence of Chitinophaga pinensis type strain (UQM 2034).</title>
        <authorList>
            <person name="Glavina Del Rio T."/>
            <person name="Abt B."/>
            <person name="Spring S."/>
            <person name="Lapidus A."/>
            <person name="Nolan M."/>
            <person name="Tice H."/>
            <person name="Copeland A."/>
            <person name="Cheng J.F."/>
            <person name="Chen F."/>
            <person name="Bruce D."/>
            <person name="Goodwin L."/>
            <person name="Pitluck S."/>
            <person name="Ivanova N."/>
            <person name="Mavromatis K."/>
            <person name="Mikhailova N."/>
            <person name="Pati A."/>
            <person name="Chen A."/>
            <person name="Palaniappan K."/>
            <person name="Land M."/>
            <person name="Hauser L."/>
            <person name="Chang Y.J."/>
            <person name="Jeffries C.D."/>
            <person name="Chain P."/>
            <person name="Saunders E."/>
            <person name="Detter J.C."/>
            <person name="Brettin T."/>
            <person name="Rohde M."/>
            <person name="Goker M."/>
            <person name="Bristow J."/>
            <person name="Eisen J.A."/>
            <person name="Markowitz V."/>
            <person name="Hugenholtz P."/>
            <person name="Kyrpides N.C."/>
            <person name="Klenk H.P."/>
            <person name="Lucas S."/>
        </authorList>
    </citation>
    <scope>NUCLEOTIDE SEQUENCE [LARGE SCALE GENOMIC DNA]</scope>
    <source>
        <strain evidence="3">ATCC 43595 / DSM 2588 / LMG 13176 / NBRC 15968 / NCIMB 11800 / UQM 2034</strain>
    </source>
</reference>
<feature type="transmembrane region" description="Helical" evidence="1">
    <location>
        <begin position="57"/>
        <end position="77"/>
    </location>
</feature>
<feature type="transmembrane region" description="Helical" evidence="1">
    <location>
        <begin position="156"/>
        <end position="178"/>
    </location>
</feature>
<name>A0A979GY96_CHIPD</name>
<protein>
    <submittedName>
        <fullName evidence="2">Uncharacterized protein</fullName>
    </submittedName>
</protein>
<gene>
    <name evidence="2" type="ordered locus">Cpin_5655</name>
</gene>
<reference evidence="3" key="1">
    <citation type="submission" date="2009-08" db="EMBL/GenBank/DDBJ databases">
        <title>The complete genome of Chitinophaga pinensis DSM 2588.</title>
        <authorList>
            <consortium name="US DOE Joint Genome Institute (JGI-PGF)"/>
            <person name="Lucas S."/>
            <person name="Copeland A."/>
            <person name="Lapidus A."/>
            <person name="Glavina del Rio T."/>
            <person name="Dalin E."/>
            <person name="Tice H."/>
            <person name="Bruce D."/>
            <person name="Goodwin L."/>
            <person name="Pitluck S."/>
            <person name="Kyrpides N."/>
            <person name="Mavromatis K."/>
            <person name="Ivanova N."/>
            <person name="Mikhailova N."/>
            <person name="Sims D."/>
            <person name="Meinche L."/>
            <person name="Brettin T."/>
            <person name="Detter J.C."/>
            <person name="Han C."/>
            <person name="Larimer F."/>
            <person name="Land M."/>
            <person name="Hauser L."/>
            <person name="Markowitz V."/>
            <person name="Cheng J.-F."/>
            <person name="Hugenholtz P."/>
            <person name="Woyke T."/>
            <person name="Wu D."/>
            <person name="Spring S."/>
            <person name="Klenk H.-P."/>
            <person name="Eisen J.A."/>
        </authorList>
    </citation>
    <scope>NUCLEOTIDE SEQUENCE [LARGE SCALE GENOMIC DNA]</scope>
    <source>
        <strain evidence="3">ATCC 43595 / DSM 2588 / LMG 13176 / NBRC 15968 / NCIMB 11800 / UQM 2034</strain>
    </source>
</reference>
<dbReference type="KEGG" id="cpi:Cpin_5655"/>
<evidence type="ECO:0000313" key="3">
    <source>
        <dbReference type="Proteomes" id="UP000002215"/>
    </source>
</evidence>
<sequence length="530" mass="62046">MKALAQILFIIICLIFIAAIGRLIFGIPNSKLDSVFNENDVFFNRRLKLERVLGKRFGNTLLLPSTISISIFLLTTFGPSRDYPFIVAKINHMLFIIVCWKAVSYKNLIIRKKTLIKWKAFLLVTVALSISHPFLLPLVLFQHIFFFNGWLHHSQLVSRIMMCQISFMISFSLSNLVLPEYSINILCSNSYVILLFSIVFSHYLIPGIGKVRIGKKWYSWIKNDQLQYLLSSAYIWGWCRFLPEKKVINFISRLDGYTIYLKTAAVMVECSTLFIMLDGHLAIYITLSVLLFQLSVFVFSGIFFFENILVLFTLLTIIPQLDDSYFGIKSFFISLLILIFPVNGLCWQPYKLSWWNAPLAGRIHWLVKGRSGKIYELHNDCFDAYERLFGRVYGYFLTDENIPYYHLGEIFEEQVKSDILETKGNSKLVAEIKLKHGKYMRNRQAEQVHDVFIMKYVGKLSKRKENLFVKFVNRLAFPGGQWYYWSDYPKYENQEGIEKLLIQFDEVYFTGKEFKKINTYIIKEIDMSLV</sequence>
<feature type="transmembrane region" description="Helical" evidence="1">
    <location>
        <begin position="185"/>
        <end position="205"/>
    </location>
</feature>
<keyword evidence="1" id="KW-1133">Transmembrane helix</keyword>
<organism evidence="2 3">
    <name type="scientific">Chitinophaga pinensis (strain ATCC 43595 / DSM 2588 / LMG 13176 / NBRC 15968 / NCIMB 11800 / UQM 2034)</name>
    <dbReference type="NCBI Taxonomy" id="485918"/>
    <lineage>
        <taxon>Bacteria</taxon>
        <taxon>Pseudomonadati</taxon>
        <taxon>Bacteroidota</taxon>
        <taxon>Chitinophagia</taxon>
        <taxon>Chitinophagales</taxon>
        <taxon>Chitinophagaceae</taxon>
        <taxon>Chitinophaga</taxon>
    </lineage>
</organism>
<dbReference type="RefSeq" id="WP_012793246.1">
    <property type="nucleotide sequence ID" value="NC_013132.1"/>
</dbReference>
<dbReference type="AlphaFoldDB" id="A0A979GY96"/>
<evidence type="ECO:0000313" key="2">
    <source>
        <dbReference type="EMBL" id="ACU63079.1"/>
    </source>
</evidence>
<feature type="transmembrane region" description="Helical" evidence="1">
    <location>
        <begin position="291"/>
        <end position="318"/>
    </location>
</feature>
<dbReference type="OrthoDB" id="181124at2"/>